<feature type="domain" description="HTH marR-type" evidence="2">
    <location>
        <begin position="28"/>
        <end position="164"/>
    </location>
</feature>
<dbReference type="InterPro" id="IPR036390">
    <property type="entry name" value="WH_DNA-bd_sf"/>
</dbReference>
<keyword evidence="4" id="KW-1185">Reference proteome</keyword>
<evidence type="ECO:0000259" key="2">
    <source>
        <dbReference type="PROSITE" id="PS50995"/>
    </source>
</evidence>
<dbReference type="Proteomes" id="UP001592531">
    <property type="component" value="Unassembled WGS sequence"/>
</dbReference>
<name>A0ABV6VYY9_9ACTN</name>
<dbReference type="PANTHER" id="PTHR33164">
    <property type="entry name" value="TRANSCRIPTIONAL REGULATOR, MARR FAMILY"/>
    <property type="match status" value="1"/>
</dbReference>
<gene>
    <name evidence="3" type="ORF">ACEZDE_20335</name>
</gene>
<comment type="caution">
    <text evidence="3">The sequence shown here is derived from an EMBL/GenBank/DDBJ whole genome shotgun (WGS) entry which is preliminary data.</text>
</comment>
<protein>
    <submittedName>
        <fullName evidence="3">MarR family winged helix-turn-helix transcriptional regulator</fullName>
    </submittedName>
</protein>
<dbReference type="Gene3D" id="1.10.10.10">
    <property type="entry name" value="Winged helix-like DNA-binding domain superfamily/Winged helix DNA-binding domain"/>
    <property type="match status" value="1"/>
</dbReference>
<dbReference type="SUPFAM" id="SSF46785">
    <property type="entry name" value="Winged helix' DNA-binding domain"/>
    <property type="match status" value="1"/>
</dbReference>
<accession>A0ABV6VYY9</accession>
<evidence type="ECO:0000313" key="4">
    <source>
        <dbReference type="Proteomes" id="UP001592531"/>
    </source>
</evidence>
<evidence type="ECO:0000256" key="1">
    <source>
        <dbReference type="SAM" id="MobiDB-lite"/>
    </source>
</evidence>
<dbReference type="SMART" id="SM00347">
    <property type="entry name" value="HTH_MARR"/>
    <property type="match status" value="1"/>
</dbReference>
<dbReference type="PANTHER" id="PTHR33164:SF99">
    <property type="entry name" value="MARR FAMILY REGULATORY PROTEIN"/>
    <property type="match status" value="1"/>
</dbReference>
<dbReference type="InterPro" id="IPR039422">
    <property type="entry name" value="MarR/SlyA-like"/>
</dbReference>
<feature type="region of interest" description="Disordered" evidence="1">
    <location>
        <begin position="1"/>
        <end position="20"/>
    </location>
</feature>
<dbReference type="InterPro" id="IPR000835">
    <property type="entry name" value="HTH_MarR-typ"/>
</dbReference>
<dbReference type="EMBL" id="JBHFAB010000015">
    <property type="protein sequence ID" value="MFC1418959.1"/>
    <property type="molecule type" value="Genomic_DNA"/>
</dbReference>
<proteinExistence type="predicted"/>
<dbReference type="RefSeq" id="WP_380537778.1">
    <property type="nucleotide sequence ID" value="NZ_JBHFAB010000015.1"/>
</dbReference>
<dbReference type="InterPro" id="IPR036388">
    <property type="entry name" value="WH-like_DNA-bd_sf"/>
</dbReference>
<evidence type="ECO:0000313" key="3">
    <source>
        <dbReference type="EMBL" id="MFC1418959.1"/>
    </source>
</evidence>
<reference evidence="3 4" key="1">
    <citation type="submission" date="2024-09" db="EMBL/GenBank/DDBJ databases">
        <authorList>
            <person name="Lee S.D."/>
        </authorList>
    </citation>
    <scope>NUCLEOTIDE SEQUENCE [LARGE SCALE GENOMIC DNA]</scope>
    <source>
        <strain evidence="3 4">N8-3</strain>
    </source>
</reference>
<dbReference type="Pfam" id="PF12802">
    <property type="entry name" value="MarR_2"/>
    <property type="match status" value="1"/>
</dbReference>
<dbReference type="PROSITE" id="PS50995">
    <property type="entry name" value="HTH_MARR_2"/>
    <property type="match status" value="1"/>
</dbReference>
<organism evidence="3 4">
    <name type="scientific">Streptacidiphilus cavernicola</name>
    <dbReference type="NCBI Taxonomy" id="3342716"/>
    <lineage>
        <taxon>Bacteria</taxon>
        <taxon>Bacillati</taxon>
        <taxon>Actinomycetota</taxon>
        <taxon>Actinomycetes</taxon>
        <taxon>Kitasatosporales</taxon>
        <taxon>Streptomycetaceae</taxon>
        <taxon>Streptacidiphilus</taxon>
    </lineage>
</organism>
<sequence length="174" mass="19038">MNDFDTTAAPPANATVTAPAPRWLDAAEQQAWRAFLRMQAQLTARLGRDLQADSDLSLADYDVLVHLTDLDGGRRRILELARELDWEKSRMSHHLARMAKRGLIAREECSADGRGAFIVITPAGQAAIEAAAPRHVESVRRLVFDRLSADQVAVLAAVSEKILGGLENPDPCES</sequence>